<dbReference type="InterPro" id="IPR036852">
    <property type="entry name" value="Peptidase_S8/S53_dom_sf"/>
</dbReference>
<dbReference type="PROSITE" id="PS00136">
    <property type="entry name" value="SUBTILASE_ASP"/>
    <property type="match status" value="1"/>
</dbReference>
<evidence type="ECO:0000259" key="7">
    <source>
        <dbReference type="Pfam" id="PF00082"/>
    </source>
</evidence>
<dbReference type="GO" id="GO:0006508">
    <property type="term" value="P:proteolysis"/>
    <property type="evidence" value="ECO:0007669"/>
    <property type="project" value="UniProtKB-KW"/>
</dbReference>
<dbReference type="Gene3D" id="2.60.40.1120">
    <property type="entry name" value="Carboxypeptidase-like, regulatory domain"/>
    <property type="match status" value="1"/>
</dbReference>
<keyword evidence="2 5" id="KW-0645">Protease</keyword>
<dbReference type="RefSeq" id="WP_016483171.1">
    <property type="nucleotide sequence ID" value="NC_021487.1"/>
</dbReference>
<name>S0EV61_CHTCT</name>
<feature type="active site" description="Charge relay system" evidence="5">
    <location>
        <position position="516"/>
    </location>
</feature>
<dbReference type="EMBL" id="HF951689">
    <property type="protein sequence ID" value="CCW35644.1"/>
    <property type="molecule type" value="Genomic_DNA"/>
</dbReference>
<dbReference type="SUPFAM" id="SSF49478">
    <property type="entry name" value="Cna protein B-type domain"/>
    <property type="match status" value="1"/>
</dbReference>
<dbReference type="eggNOG" id="COG1404">
    <property type="taxonomic scope" value="Bacteria"/>
</dbReference>
<dbReference type="PATRIC" id="fig|1303518.3.peg.1893"/>
<dbReference type="PRINTS" id="PR00723">
    <property type="entry name" value="SUBTILISIN"/>
</dbReference>
<evidence type="ECO:0000256" key="2">
    <source>
        <dbReference type="ARBA" id="ARBA00022670"/>
    </source>
</evidence>
<dbReference type="STRING" id="454171.CP488_02259"/>
<evidence type="ECO:0000256" key="3">
    <source>
        <dbReference type="ARBA" id="ARBA00022801"/>
    </source>
</evidence>
<dbReference type="MEROPS" id="S08.126"/>
<dbReference type="Proteomes" id="UP000014227">
    <property type="component" value="Chromosome I"/>
</dbReference>
<dbReference type="Pfam" id="PF00082">
    <property type="entry name" value="Peptidase_S8"/>
    <property type="match status" value="1"/>
</dbReference>
<keyword evidence="4 5" id="KW-0720">Serine protease</keyword>
<dbReference type="PANTHER" id="PTHR43806">
    <property type="entry name" value="PEPTIDASE S8"/>
    <property type="match status" value="1"/>
</dbReference>
<dbReference type="AlphaFoldDB" id="S0EV61"/>
<dbReference type="InterPro" id="IPR023828">
    <property type="entry name" value="Peptidase_S8_Ser-AS"/>
</dbReference>
<sequence length="676" mass="72389">MTRSLQRTYRRSYVRLLVALTLCGALLGGAYRVAALGPELLQQPLSLPFHKQPHRPPQQILVKLAPGVSPIQFAAHFNRTAKIALLKAHAIADGQPPLRFCHCNKVLGWTTYRLPSPSALNATLQLLRKQPGVLRAEPDYPVELCSTPLPDPNDYYWKRVDLEHLIVVLSGLDTPDTARQDDSSYWTYTWNLETVNALAAWNIYPGHYETAQERAQIYRSNPLSPALPRVAVIDSGIDFTHPDFTYTGNPSGGVTDADISNGGQIDEALAHTFIDGDQGGGVTNAFDDVGHGTSLAGIIAAAPNNGIGIPGLAFPAVIVPIKIIDANGDGSDSDLIDAIQYAADQHCIVINLSLTLDTTDFPQALQDAINYAWNHGCLCVAAAGNDGDPSYPILARTRRYPASCDRVLAVAATAYGDPIGPDGEPNTVLDEHLASYSNDGYELGCAAPGGDITEFYNNSPNGADLGLNPIQEYVLVWSLAPTYQVLLSNPDPNNPDGEYAALGLYGLDYGYLPGTSLACPHVAALAALLAARLGITPFTPNAPQILVNYIERGCHQLNNRRDGGYDPTYGYGRIDAAATLALQNARGTNVGGIMGQVTVDGTPLGNIPVIARTAGSKRVFYATTAPDGMYHLINLPQGNYTVTAIAFRHGRTVRAKVVAGCDQLGVDLDINIPFAF</sequence>
<evidence type="ECO:0000313" key="9">
    <source>
        <dbReference type="Proteomes" id="UP000014227"/>
    </source>
</evidence>
<comment type="similarity">
    <text evidence="1 5 6">Belongs to the peptidase S8 family.</text>
</comment>
<dbReference type="PROSITE" id="PS51892">
    <property type="entry name" value="SUBTILASE"/>
    <property type="match status" value="1"/>
</dbReference>
<feature type="active site" description="Charge relay system" evidence="5">
    <location>
        <position position="234"/>
    </location>
</feature>
<evidence type="ECO:0000256" key="1">
    <source>
        <dbReference type="ARBA" id="ARBA00011073"/>
    </source>
</evidence>
<evidence type="ECO:0000256" key="5">
    <source>
        <dbReference type="PROSITE-ProRule" id="PRU01240"/>
    </source>
</evidence>
<evidence type="ECO:0000256" key="4">
    <source>
        <dbReference type="ARBA" id="ARBA00022825"/>
    </source>
</evidence>
<dbReference type="GO" id="GO:0004252">
    <property type="term" value="F:serine-type endopeptidase activity"/>
    <property type="evidence" value="ECO:0007669"/>
    <property type="project" value="UniProtKB-UniRule"/>
</dbReference>
<evidence type="ECO:0000313" key="8">
    <source>
        <dbReference type="EMBL" id="CCW35644.1"/>
    </source>
</evidence>
<evidence type="ECO:0000256" key="6">
    <source>
        <dbReference type="RuleBase" id="RU003355"/>
    </source>
</evidence>
<keyword evidence="3 5" id="KW-0378">Hydrolase</keyword>
<dbReference type="PANTHER" id="PTHR43806:SF11">
    <property type="entry name" value="CEREVISIN-RELATED"/>
    <property type="match status" value="1"/>
</dbReference>
<dbReference type="PROSITE" id="PS00138">
    <property type="entry name" value="SUBTILASE_SER"/>
    <property type="match status" value="1"/>
</dbReference>
<keyword evidence="9" id="KW-1185">Reference proteome</keyword>
<dbReference type="InParanoid" id="S0EV61"/>
<protein>
    <submittedName>
        <fullName evidence="8">Subtilisin-like serine proteases</fullName>
    </submittedName>
</protein>
<feature type="domain" description="Peptidase S8/S53" evidence="7">
    <location>
        <begin position="230"/>
        <end position="572"/>
    </location>
</feature>
<dbReference type="InterPro" id="IPR000209">
    <property type="entry name" value="Peptidase_S8/S53_dom"/>
</dbReference>
<dbReference type="OrthoDB" id="9798386at2"/>
<reference evidence="9" key="1">
    <citation type="submission" date="2013-03" db="EMBL/GenBank/DDBJ databases">
        <title>Genome sequence of Chthonomonas calidirosea, the first sequenced genome from the Armatimonadetes phylum (formally candidate division OP10).</title>
        <authorList>
            <person name="Lee K.C.Y."/>
            <person name="Morgan X.C."/>
            <person name="Dunfield P.F."/>
            <person name="Tamas I."/>
            <person name="Houghton K.M."/>
            <person name="Vyssotski M."/>
            <person name="Ryan J.L.J."/>
            <person name="Lagutin K."/>
            <person name="McDonald I.R."/>
            <person name="Stott M.B."/>
        </authorList>
    </citation>
    <scope>NUCLEOTIDE SEQUENCE [LARGE SCALE GENOMIC DNA]</scope>
    <source>
        <strain evidence="9">DSM 23976 / ICMP 18418 / T49</strain>
    </source>
</reference>
<dbReference type="Gene3D" id="3.40.50.200">
    <property type="entry name" value="Peptidase S8/S53 domain"/>
    <property type="match status" value="1"/>
</dbReference>
<organism evidence="8 9">
    <name type="scientific">Chthonomonas calidirosea (strain DSM 23976 / ICMP 18418 / T49)</name>
    <dbReference type="NCBI Taxonomy" id="1303518"/>
    <lineage>
        <taxon>Bacteria</taxon>
        <taxon>Bacillati</taxon>
        <taxon>Armatimonadota</taxon>
        <taxon>Chthonomonadia</taxon>
        <taxon>Chthonomonadales</taxon>
        <taxon>Chthonomonadaceae</taxon>
        <taxon>Chthonomonas</taxon>
    </lineage>
</organism>
<accession>S0EV61</accession>
<dbReference type="InterPro" id="IPR015500">
    <property type="entry name" value="Peptidase_S8_subtilisin-rel"/>
</dbReference>
<proteinExistence type="inferred from homology"/>
<dbReference type="InterPro" id="IPR050131">
    <property type="entry name" value="Peptidase_S8_subtilisin-like"/>
</dbReference>
<dbReference type="KEGG" id="ccz:CCALI_01832"/>
<dbReference type="InterPro" id="IPR023827">
    <property type="entry name" value="Peptidase_S8_Asp-AS"/>
</dbReference>
<gene>
    <name evidence="8" type="ORF">CCALI_01832</name>
</gene>
<feature type="active site" description="Charge relay system" evidence="5">
    <location>
        <position position="291"/>
    </location>
</feature>
<dbReference type="HOGENOM" id="CLU_406376_0_0_0"/>
<dbReference type="SUPFAM" id="SSF52743">
    <property type="entry name" value="Subtilisin-like"/>
    <property type="match status" value="1"/>
</dbReference>